<keyword evidence="1" id="KW-0472">Membrane</keyword>
<organism evidence="2 3">
    <name type="scientific">Kitasatospora gansuensis</name>
    <dbReference type="NCBI Taxonomy" id="258050"/>
    <lineage>
        <taxon>Bacteria</taxon>
        <taxon>Bacillati</taxon>
        <taxon>Actinomycetota</taxon>
        <taxon>Actinomycetes</taxon>
        <taxon>Kitasatosporales</taxon>
        <taxon>Streptomycetaceae</taxon>
        <taxon>Kitasatospora</taxon>
    </lineage>
</organism>
<evidence type="ECO:0000313" key="3">
    <source>
        <dbReference type="Proteomes" id="UP000573327"/>
    </source>
</evidence>
<reference evidence="2 3" key="1">
    <citation type="submission" date="2020-08" db="EMBL/GenBank/DDBJ databases">
        <title>Sequencing the genomes of 1000 actinobacteria strains.</title>
        <authorList>
            <person name="Klenk H.-P."/>
        </authorList>
    </citation>
    <scope>NUCLEOTIDE SEQUENCE [LARGE SCALE GENOMIC DNA]</scope>
    <source>
        <strain evidence="2 3">DSM 44786</strain>
    </source>
</reference>
<feature type="transmembrane region" description="Helical" evidence="1">
    <location>
        <begin position="234"/>
        <end position="253"/>
    </location>
</feature>
<protein>
    <recommendedName>
        <fullName evidence="4">Integral membrane protein</fullName>
    </recommendedName>
</protein>
<accession>A0A7W7SDL9</accession>
<keyword evidence="1" id="KW-0812">Transmembrane</keyword>
<comment type="caution">
    <text evidence="2">The sequence shown here is derived from an EMBL/GenBank/DDBJ whole genome shotgun (WGS) entry which is preliminary data.</text>
</comment>
<feature type="transmembrane region" description="Helical" evidence="1">
    <location>
        <begin position="36"/>
        <end position="57"/>
    </location>
</feature>
<dbReference type="AlphaFoldDB" id="A0A7W7SDL9"/>
<proteinExistence type="predicted"/>
<feature type="transmembrane region" description="Helical" evidence="1">
    <location>
        <begin position="397"/>
        <end position="415"/>
    </location>
</feature>
<dbReference type="RefSeq" id="WP_184917798.1">
    <property type="nucleotide sequence ID" value="NZ_JACHJR010000001.1"/>
</dbReference>
<dbReference type="Proteomes" id="UP000573327">
    <property type="component" value="Unassembled WGS sequence"/>
</dbReference>
<name>A0A7W7SDL9_9ACTN</name>
<evidence type="ECO:0008006" key="4">
    <source>
        <dbReference type="Google" id="ProtNLM"/>
    </source>
</evidence>
<feature type="transmembrane region" description="Helical" evidence="1">
    <location>
        <begin position="305"/>
        <end position="329"/>
    </location>
</feature>
<sequence length="423" mass="44592">MADSAETAELEELRQRLALLEEGAAQPRNRHRVRSFCAVLLILLACVLTPLSAVAAWTNSQVGDTDRYLATVTPLAENPAVRAAVTDRVTTEIMKYLPVGTLLDEVTPDQRPLLDAALGRVSSAITDGLTGFVHNQVERVVDSDAFVTVWVAVNRNAHAAVDRILTGQGGGAVQAQGDTVTLDLAPLIDQVKNRLVADGLGIASKIPEIHTDFVLVQSDAIPKARTAFRLLDLAGFWLPVLTVLCAAAGVLLAGRRRRALVTAALGVAAGAALLGLGLTVFRALYQDRLPAGVNQDAATAVYDALVHYLRATVRAVVVLGLLVAFGAWVSGGGRWAGTVRGFWAAGFGAVRGVAGKAGLRLGPVGRFVHRFKGWLTGAVLTGFVLAFLLWSYPTGAVVLWLGVGLLGALAVLELLDDRPDATV</sequence>
<keyword evidence="3" id="KW-1185">Reference proteome</keyword>
<feature type="transmembrane region" description="Helical" evidence="1">
    <location>
        <begin position="260"/>
        <end position="285"/>
    </location>
</feature>
<gene>
    <name evidence="2" type="ORF">F4556_003882</name>
</gene>
<evidence type="ECO:0000256" key="1">
    <source>
        <dbReference type="SAM" id="Phobius"/>
    </source>
</evidence>
<dbReference type="EMBL" id="JACHJR010000001">
    <property type="protein sequence ID" value="MBB4948347.1"/>
    <property type="molecule type" value="Genomic_DNA"/>
</dbReference>
<evidence type="ECO:0000313" key="2">
    <source>
        <dbReference type="EMBL" id="MBB4948347.1"/>
    </source>
</evidence>
<keyword evidence="1" id="KW-1133">Transmembrane helix</keyword>
<feature type="transmembrane region" description="Helical" evidence="1">
    <location>
        <begin position="371"/>
        <end position="390"/>
    </location>
</feature>